<dbReference type="SUPFAM" id="SSF51735">
    <property type="entry name" value="NAD(P)-binding Rossmann-fold domains"/>
    <property type="match status" value="1"/>
</dbReference>
<dbReference type="NCBIfam" id="TIGR02197">
    <property type="entry name" value="heptose_epim"/>
    <property type="match status" value="1"/>
</dbReference>
<protein>
    <submittedName>
        <fullName evidence="5">ADP-L-glycero-D-manno-heptose-6-epimerase</fullName>
        <ecNumber evidence="5">5.1.3.20</ecNumber>
    </submittedName>
</protein>
<dbReference type="InterPro" id="IPR036291">
    <property type="entry name" value="NAD(P)-bd_dom_sf"/>
</dbReference>
<evidence type="ECO:0000313" key="5">
    <source>
        <dbReference type="EMBL" id="CAA9246055.1"/>
    </source>
</evidence>
<evidence type="ECO:0000256" key="1">
    <source>
        <dbReference type="ARBA" id="ARBA00022857"/>
    </source>
</evidence>
<name>A0A6J4I975_9BACT</name>
<dbReference type="EC" id="5.1.3.20" evidence="5"/>
<feature type="domain" description="NAD-dependent epimerase/dehydratase" evidence="4">
    <location>
        <begin position="10"/>
        <end position="241"/>
    </location>
</feature>
<dbReference type="Gene3D" id="3.90.25.10">
    <property type="entry name" value="UDP-galactose 4-epimerase, domain 1"/>
    <property type="match status" value="1"/>
</dbReference>
<dbReference type="EMBL" id="CADCTA010000073">
    <property type="protein sequence ID" value="CAA9246055.1"/>
    <property type="molecule type" value="Genomic_DNA"/>
</dbReference>
<evidence type="ECO:0000256" key="2">
    <source>
        <dbReference type="ARBA" id="ARBA00023235"/>
    </source>
</evidence>
<evidence type="ECO:0000259" key="4">
    <source>
        <dbReference type="Pfam" id="PF01370"/>
    </source>
</evidence>
<gene>
    <name evidence="5" type="ORF">AVDCRST_MAG42-1969</name>
</gene>
<dbReference type="PANTHER" id="PTHR43103">
    <property type="entry name" value="NUCLEOSIDE-DIPHOSPHATE-SUGAR EPIMERASE"/>
    <property type="match status" value="1"/>
</dbReference>
<organism evidence="5">
    <name type="scientific">uncultured Chthoniobacterales bacterium</name>
    <dbReference type="NCBI Taxonomy" id="1836801"/>
    <lineage>
        <taxon>Bacteria</taxon>
        <taxon>Pseudomonadati</taxon>
        <taxon>Verrucomicrobiota</taxon>
        <taxon>Spartobacteria</taxon>
        <taxon>Chthoniobacterales</taxon>
        <taxon>environmental samples</taxon>
    </lineage>
</organism>
<keyword evidence="1" id="KW-0521">NADP</keyword>
<proteinExistence type="predicted"/>
<reference evidence="5" key="1">
    <citation type="submission" date="2020-02" db="EMBL/GenBank/DDBJ databases">
        <authorList>
            <person name="Meier V. D."/>
        </authorList>
    </citation>
    <scope>NUCLEOTIDE SEQUENCE</scope>
    <source>
        <strain evidence="5">AVDCRST_MAG42</strain>
    </source>
</reference>
<evidence type="ECO:0000256" key="3">
    <source>
        <dbReference type="ARBA" id="ARBA00023277"/>
    </source>
</evidence>
<dbReference type="InterPro" id="IPR011912">
    <property type="entry name" value="Heptose_epim"/>
</dbReference>
<accession>A0A6J4I975</accession>
<dbReference type="PANTHER" id="PTHR43103:SF3">
    <property type="entry name" value="ADP-L-GLYCERO-D-MANNO-HEPTOSE-6-EPIMERASE"/>
    <property type="match status" value="1"/>
</dbReference>
<dbReference type="InterPro" id="IPR001509">
    <property type="entry name" value="Epimerase_deHydtase"/>
</dbReference>
<keyword evidence="2 5" id="KW-0413">Isomerase</keyword>
<dbReference type="GO" id="GO:0005975">
    <property type="term" value="P:carbohydrate metabolic process"/>
    <property type="evidence" value="ECO:0007669"/>
    <property type="project" value="InterPro"/>
</dbReference>
<dbReference type="Pfam" id="PF01370">
    <property type="entry name" value="Epimerase"/>
    <property type="match status" value="1"/>
</dbReference>
<sequence length="312" mass="35232">MISSSPLNLLVTGGAGFIGSNLALELQEQFPVARLTVIDDFRSGDFKNLAGYRGDFIAADLADFDWQRQFGNDRFDGIFHMASITDTTDHDQFRQTHDNVESFRQLLRFARPNKTRVVYASSAATYGNATSASTENSGAAPSNVYAFSKAIMDNVARRTADEYSDWVIVGLRFFNVYGPREAHKGIPASMIYHLSRQMIAGQRPRIFKHGEQQRDFVYVKDIVQGCIRGFEALKSGIYNLGSGKARTFNDLVQILNNTLGTNLEPEYIDNPHAHYQNFTQADLTKVREALGYEPRFSFEEGVADYMKWLYPR</sequence>
<dbReference type="Gene3D" id="3.40.50.720">
    <property type="entry name" value="NAD(P)-binding Rossmann-like Domain"/>
    <property type="match status" value="1"/>
</dbReference>
<dbReference type="GO" id="GO:0008712">
    <property type="term" value="F:ADP-glyceromanno-heptose 6-epimerase activity"/>
    <property type="evidence" value="ECO:0007669"/>
    <property type="project" value="UniProtKB-EC"/>
</dbReference>
<dbReference type="PRINTS" id="PR01713">
    <property type="entry name" value="NUCEPIMERASE"/>
</dbReference>
<dbReference type="GO" id="GO:0050661">
    <property type="term" value="F:NADP binding"/>
    <property type="evidence" value="ECO:0007669"/>
    <property type="project" value="InterPro"/>
</dbReference>
<dbReference type="AlphaFoldDB" id="A0A6J4I975"/>
<keyword evidence="3" id="KW-0119">Carbohydrate metabolism</keyword>